<dbReference type="SUPFAM" id="SSF51338">
    <property type="entry name" value="Composite domain of metallo-dependent hydrolases"/>
    <property type="match status" value="1"/>
</dbReference>
<evidence type="ECO:0000313" key="3">
    <source>
        <dbReference type="Proteomes" id="UP000011731"/>
    </source>
</evidence>
<dbReference type="SUPFAM" id="SSF51556">
    <property type="entry name" value="Metallo-dependent hydrolases"/>
    <property type="match status" value="1"/>
</dbReference>
<dbReference type="Pfam" id="PF07969">
    <property type="entry name" value="Amidohydro_3"/>
    <property type="match status" value="1"/>
</dbReference>
<sequence>MLGFPHAEEILTGMDDAAWTLGPTGEGNNRYRTGPIKLFADGAPDFAIDACIRGQRIEAGILNPQMRDTMHRAFERGFSVAVHAMGNLGLRNTISAWQDAATASTPPLRIEHATLAGPNEVRELKRIGAAAVVQPAFIDVVGPMAARLDFDEETWLPFRDLDTAGVLMAASSDSPCSVSSPLLESSFGVTRRTTTGLELGPEQSLPFERWLEMYTAGGADAGDQADERGRLRPGLRADFVVLDGSLSDPSSLRVAETWVSGERVYIAEQVPPSS</sequence>
<proteinExistence type="predicted"/>
<gene>
    <name evidence="2" type="ORF">G352_16045</name>
</gene>
<comment type="caution">
    <text evidence="2">The sequence shown here is derived from an EMBL/GenBank/DDBJ whole genome shotgun (WGS) entry which is preliminary data.</text>
</comment>
<dbReference type="PATRIC" id="fig|1278076.4.peg.3318"/>
<dbReference type="InterPro" id="IPR032466">
    <property type="entry name" value="Metal_Hydrolase"/>
</dbReference>
<evidence type="ECO:0000259" key="1">
    <source>
        <dbReference type="Pfam" id="PF07969"/>
    </source>
</evidence>
<organism evidence="2 3">
    <name type="scientific">Rhodococcus ruber BKS 20-38</name>
    <dbReference type="NCBI Taxonomy" id="1278076"/>
    <lineage>
        <taxon>Bacteria</taxon>
        <taxon>Bacillati</taxon>
        <taxon>Actinomycetota</taxon>
        <taxon>Actinomycetes</taxon>
        <taxon>Mycobacteriales</taxon>
        <taxon>Nocardiaceae</taxon>
        <taxon>Rhodococcus</taxon>
    </lineage>
</organism>
<dbReference type="InterPro" id="IPR011059">
    <property type="entry name" value="Metal-dep_hydrolase_composite"/>
</dbReference>
<evidence type="ECO:0000313" key="2">
    <source>
        <dbReference type="EMBL" id="EME62865.1"/>
    </source>
</evidence>
<keyword evidence="3" id="KW-1185">Reference proteome</keyword>
<dbReference type="AlphaFoldDB" id="M2YLX5"/>
<dbReference type="PANTHER" id="PTHR22642:SF2">
    <property type="entry name" value="PROTEIN LONG AFTER FAR-RED 3"/>
    <property type="match status" value="1"/>
</dbReference>
<dbReference type="PANTHER" id="PTHR22642">
    <property type="entry name" value="IMIDAZOLONEPROPIONASE"/>
    <property type="match status" value="1"/>
</dbReference>
<dbReference type="GO" id="GO:0016810">
    <property type="term" value="F:hydrolase activity, acting on carbon-nitrogen (but not peptide) bonds"/>
    <property type="evidence" value="ECO:0007669"/>
    <property type="project" value="InterPro"/>
</dbReference>
<accession>M2YLX5</accession>
<feature type="domain" description="Amidohydrolase 3" evidence="1">
    <location>
        <begin position="11"/>
        <end position="265"/>
    </location>
</feature>
<dbReference type="EMBL" id="AOEX01000049">
    <property type="protein sequence ID" value="EME62865.1"/>
    <property type="molecule type" value="Genomic_DNA"/>
</dbReference>
<reference evidence="2 3" key="1">
    <citation type="journal article" date="2013" name="Genome Announc.">
        <title>Draft Genome Sequence of Rhodococcus ruber Strain BKS 20-38.</title>
        <authorList>
            <person name="Bala M."/>
            <person name="Kumar S."/>
            <person name="Raghava G.P."/>
            <person name="Mayilraj S."/>
        </authorList>
    </citation>
    <scope>NUCLEOTIDE SEQUENCE [LARGE SCALE GENOMIC DNA]</scope>
    <source>
        <strain evidence="2 3">BKS 20-38</strain>
    </source>
</reference>
<name>M2YLX5_9NOCA</name>
<protein>
    <recommendedName>
        <fullName evidence="1">Amidohydrolase 3 domain-containing protein</fullName>
    </recommendedName>
</protein>
<dbReference type="Gene3D" id="3.20.20.140">
    <property type="entry name" value="Metal-dependent hydrolases"/>
    <property type="match status" value="1"/>
</dbReference>
<dbReference type="Proteomes" id="UP000011731">
    <property type="component" value="Unassembled WGS sequence"/>
</dbReference>
<dbReference type="InterPro" id="IPR013108">
    <property type="entry name" value="Amidohydro_3"/>
</dbReference>